<protein>
    <recommendedName>
        <fullName evidence="1">DUF3131 domain-containing protein</fullName>
    </recommendedName>
</protein>
<dbReference type="Proteomes" id="UP000199267">
    <property type="component" value="Unassembled WGS sequence"/>
</dbReference>
<dbReference type="EMBL" id="FOFJ01000002">
    <property type="protein sequence ID" value="SEP69046.1"/>
    <property type="molecule type" value="Genomic_DNA"/>
</dbReference>
<organism evidence="2 3">
    <name type="scientific">Azotobacter beijerinckii</name>
    <dbReference type="NCBI Taxonomy" id="170623"/>
    <lineage>
        <taxon>Bacteria</taxon>
        <taxon>Pseudomonadati</taxon>
        <taxon>Pseudomonadota</taxon>
        <taxon>Gammaproteobacteria</taxon>
        <taxon>Pseudomonadales</taxon>
        <taxon>Pseudomonadaceae</taxon>
        <taxon>Azotobacter</taxon>
    </lineage>
</organism>
<accession>A0A1H8ZX35</accession>
<sequence length="504" mass="57163">MPAGNSHPGRQGALTPREMEMAKAAWQYFVAATQENTGLANAVLNYPSTTLWDTASYIAALVSARELGIIDKREFDLRTLKLLGTLQGFNLFRGELPNKVYNTKTGEKVNYENKPGEVGYSALDIGRMMVWLYILKQRYPYLANSADGVMLRWKFCNVVDANGKLYGAGIGANNQTKYHQEGRLGYEEYAAKGFALWGFDTRRASEAGPFDFIDILGIKVPYDTRDPRVYKTQNYVLTESYLLDGLELNWDLPDDNYSDPFLHTDGWRAEFAQRIYVVQEKRFEKTGILTARSEHQVKGDPFFVYDSIYASGYPWNTLSPKEEYVPERAAVAIKGALGMWALWNTEYTSKLFDSVAEVYTPEKGFYEGVYENGSGFIPLHTANNNGVVLEALLYKAQGPILQQKNISQDTQAWYEGSLVDEQREQRCLPKQPLEIACSKSNCRCEREEAQATLKLEEYLYCEPVPSDGWYPGDALLHKEPAARNCQVEEPKSFKLVTPLRRQGH</sequence>
<gene>
    <name evidence="2" type="ORF">SAMN04244573_00293</name>
</gene>
<dbReference type="Gene3D" id="1.50.10.140">
    <property type="match status" value="1"/>
</dbReference>
<dbReference type="InterPro" id="IPR021478">
    <property type="entry name" value="DUF3131"/>
</dbReference>
<feature type="domain" description="DUF3131" evidence="1">
    <location>
        <begin position="20"/>
        <end position="398"/>
    </location>
</feature>
<evidence type="ECO:0000313" key="3">
    <source>
        <dbReference type="Proteomes" id="UP000199267"/>
    </source>
</evidence>
<dbReference type="AlphaFoldDB" id="A0A1H8ZX35"/>
<evidence type="ECO:0000259" key="1">
    <source>
        <dbReference type="Pfam" id="PF11329"/>
    </source>
</evidence>
<reference evidence="2 3" key="1">
    <citation type="submission" date="2016-10" db="EMBL/GenBank/DDBJ databases">
        <authorList>
            <person name="de Groot N.N."/>
        </authorList>
    </citation>
    <scope>NUCLEOTIDE SEQUENCE [LARGE SCALE GENOMIC DNA]</scope>
    <source>
        <strain evidence="2 3">DSM 378</strain>
    </source>
</reference>
<name>A0A1H8ZX35_9GAMM</name>
<evidence type="ECO:0000313" key="2">
    <source>
        <dbReference type="EMBL" id="SEP69046.1"/>
    </source>
</evidence>
<proteinExistence type="predicted"/>
<dbReference type="Pfam" id="PF11329">
    <property type="entry name" value="DUF3131"/>
    <property type="match status" value="1"/>
</dbReference>